<keyword evidence="1" id="KW-0175">Coiled coil</keyword>
<dbReference type="SUPFAM" id="SSF160246">
    <property type="entry name" value="EspE N-terminal domain-like"/>
    <property type="match status" value="1"/>
</dbReference>
<dbReference type="AlphaFoldDB" id="A0A3A4NTV3"/>
<dbReference type="Gene3D" id="1.20.1270.390">
    <property type="match status" value="1"/>
</dbReference>
<evidence type="ECO:0000313" key="2">
    <source>
        <dbReference type="EMBL" id="RJP22472.1"/>
    </source>
</evidence>
<organism evidence="2 3">
    <name type="scientific">Abyssobacteria bacterium (strain SURF_5)</name>
    <dbReference type="NCBI Taxonomy" id="2093360"/>
    <lineage>
        <taxon>Bacteria</taxon>
        <taxon>Pseudomonadati</taxon>
        <taxon>Candidatus Hydrogenedentota</taxon>
        <taxon>Candidatus Abyssobacteria</taxon>
    </lineage>
</organism>
<evidence type="ECO:0000313" key="3">
    <source>
        <dbReference type="Proteomes" id="UP000265882"/>
    </source>
</evidence>
<comment type="caution">
    <text evidence="2">The sequence shown here is derived from an EMBL/GenBank/DDBJ whole genome shotgun (WGS) entry which is preliminary data.</text>
</comment>
<feature type="coiled-coil region" evidence="1">
    <location>
        <begin position="803"/>
        <end position="830"/>
    </location>
</feature>
<sequence length="1093" mass="122090">MTQTYKPLGDVLVQKNILSEQELEEVLQKARGRNLSLEETLFRLGYVSRDNLGAIYAEMYGGAFLPAVPRQIPEAVISALPSEAALELQVLPYQLAEETLDVLTAAPFERHTYEELLARLEEMTGRKVHIDFCGDANLKEMLLKYYTSSPTPGFGRGSFSSIIKSLKSEMSETGLRTEFEELYDIGQTALIGARSHPFHRAVAVPVEEAKKKLGDARKFMDSGFDEEAVQMASQAVQLLKQATEKADSVEKEWDKLVQQVKSLRAKVNALEEEGAPEYAPLEFGELREIREELIPCLNDRNVDRLRYLLDQGAIITERVSLLSPQRSKGREEVMASLAQVRQVIMRARKAGAKEHAPEALKEAYNFLDRAETSARRTRWDEVRDFLSSAESKAIEAEASALRVTEEAKQLTIRLRESIRAASAVLDEAMTRSFAQEAMGELLQAKDAIAEAKTCFEDGRQEKGISLAEETARLLREEIIPAIAESERRWNDLFLRADESSAKIRALNLPLMLKVNPGKVEPLLHAERNMIASLCSRDRDALSAAISECERLIADVEKSYVEATDQLKDIEAIVSTAASLLTSAAASGIDADVAPAFVQAGMLIEHARKYLLEGNAQEAEKCADEAIERLRMNVIEPQSRVREEWSNLVLEAAALLEKAAALVSLETCYRCPDRVEALYSKLTELISGLASREPESLQVREDSLRELLDDIQASVSLEQEELHREITAELSEIEQAVKRAVEKCSGYYAPDALESVYLDIKRLWGELSGGPDALRAGAEIELRKDLAVARAKLWQVEFLRERFEKEREEDLRQLRLKMQAARSEVEACAKLDFVMEGSLLLDEARSFLDQADNSIIEGDMDGSFDLVRQTMAIIARLREESEENKQRWKQLTASLHAGDALHKAVLSDPASSQFAPDEFQNLSELAEETTEIIERKNLRLLANHIELLHSMASAVQERVKQKRFELRERAQHEIQKAQDQIALAQVLHSGRVCPDVLTAARSFDEIACTYLSEHDYDRAIEAAADAFVKASDAVMLGKAGMERAGNLAADYMKIAQNHLLQGNNKAAEEALRKGLSMALSARVKDEEEGQSAND</sequence>
<accession>A0A3A4NTV3</accession>
<name>A0A3A4NTV3_ABYX5</name>
<dbReference type="EMBL" id="QZKU01000057">
    <property type="protein sequence ID" value="RJP22472.1"/>
    <property type="molecule type" value="Genomic_DNA"/>
</dbReference>
<dbReference type="Proteomes" id="UP000265882">
    <property type="component" value="Unassembled WGS sequence"/>
</dbReference>
<protein>
    <recommendedName>
        <fullName evidence="4">Type II secretion system protein GspE N-terminal domain-containing protein</fullName>
    </recommendedName>
</protein>
<dbReference type="InterPro" id="IPR037257">
    <property type="entry name" value="T2SS_E_N_sf"/>
</dbReference>
<feature type="coiled-coil region" evidence="1">
    <location>
        <begin position="545"/>
        <end position="572"/>
    </location>
</feature>
<feature type="coiled-coil region" evidence="1">
    <location>
        <begin position="232"/>
        <end position="273"/>
    </location>
</feature>
<gene>
    <name evidence="2" type="ORF">C4520_08190</name>
</gene>
<proteinExistence type="predicted"/>
<reference evidence="2 3" key="1">
    <citation type="journal article" date="2017" name="ISME J.">
        <title>Energy and carbon metabolisms in a deep terrestrial subsurface fluid microbial community.</title>
        <authorList>
            <person name="Momper L."/>
            <person name="Jungbluth S.P."/>
            <person name="Lee M.D."/>
            <person name="Amend J.P."/>
        </authorList>
    </citation>
    <scope>NUCLEOTIDE SEQUENCE [LARGE SCALE GENOMIC DNA]</scope>
    <source>
        <strain evidence="2">SURF_5</strain>
    </source>
</reference>
<evidence type="ECO:0008006" key="4">
    <source>
        <dbReference type="Google" id="ProtNLM"/>
    </source>
</evidence>
<evidence type="ECO:0000256" key="1">
    <source>
        <dbReference type="SAM" id="Coils"/>
    </source>
</evidence>